<dbReference type="EMBL" id="MLFS01000005">
    <property type="protein sequence ID" value="ORM74706.1"/>
    <property type="molecule type" value="Genomic_DNA"/>
</dbReference>
<gene>
    <name evidence="1" type="ORF">HA48_03155</name>
</gene>
<proteinExistence type="predicted"/>
<dbReference type="RefSeq" id="WP_128599745.1">
    <property type="nucleotide sequence ID" value="NZ_MLFS01000005.1"/>
</dbReference>
<name>A0A1X1DDB2_9GAMM</name>
<comment type="caution">
    <text evidence="1">The sequence shown here is derived from an EMBL/GenBank/DDBJ whole genome shotgun (WGS) entry which is preliminary data.</text>
</comment>
<dbReference type="OrthoDB" id="4035381at2"/>
<protein>
    <submittedName>
        <fullName evidence="1">Uncharacterized protein</fullName>
    </submittedName>
</protein>
<evidence type="ECO:0000313" key="2">
    <source>
        <dbReference type="Proteomes" id="UP000193104"/>
    </source>
</evidence>
<keyword evidence="2" id="KW-1185">Reference proteome</keyword>
<sequence>MTQLSQPVFSLHYVGLNLKKGVTEADFEHFVRQQGVHIPAYPGWKWSLLKGLRGERKAQYLMLYEAESQQAWDMYMDSEGALTPAAHAFWQQHPQAQSLISTWRSFATFGELPVLYSTFRLLAENQHRSLPAGANFQRIADRPDVQRVVGFHHLALKAGVRAAEFDAFMRDNVHRIDDYPGWKFHMLKGTGGSRSEQYVVMLIIESLASLNAFHPELDVATERSLQFVREHQESERMYDEWRELASFSGAPQMYTDYLTLAGNLNQG</sequence>
<accession>A0A1X1DDB2</accession>
<organism evidence="1 2">
    <name type="scientific">Pantoea wallisii</name>
    <dbReference type="NCBI Taxonomy" id="1076551"/>
    <lineage>
        <taxon>Bacteria</taxon>
        <taxon>Pseudomonadati</taxon>
        <taxon>Pseudomonadota</taxon>
        <taxon>Gammaproteobacteria</taxon>
        <taxon>Enterobacterales</taxon>
        <taxon>Erwiniaceae</taxon>
        <taxon>Pantoea</taxon>
    </lineage>
</organism>
<dbReference type="AlphaFoldDB" id="A0A1X1DDB2"/>
<dbReference type="Proteomes" id="UP000193104">
    <property type="component" value="Unassembled WGS sequence"/>
</dbReference>
<reference evidence="1 2" key="1">
    <citation type="journal article" date="2017" name="Antonie Van Leeuwenhoek">
        <title>Phylogenomic resolution of the bacterial genus Pantoea and its relationship with Erwinia and Tatumella.</title>
        <authorList>
            <person name="Palmer M."/>
            <person name="Steenkamp E.T."/>
            <person name="Coetzee M.P."/>
            <person name="Chan W.Y."/>
            <person name="van Zyl E."/>
            <person name="De Maayer P."/>
            <person name="Coutinho T.A."/>
            <person name="Blom J."/>
            <person name="Smits T.H."/>
            <person name="Duffy B."/>
            <person name="Venter S.N."/>
        </authorList>
    </citation>
    <scope>NUCLEOTIDE SEQUENCE [LARGE SCALE GENOMIC DNA]</scope>
    <source>
        <strain evidence="1 2">LMG 26277</strain>
    </source>
</reference>
<evidence type="ECO:0000313" key="1">
    <source>
        <dbReference type="EMBL" id="ORM74706.1"/>
    </source>
</evidence>